<dbReference type="AlphaFoldDB" id="A0A5N5TIM1"/>
<evidence type="ECO:0000256" key="1">
    <source>
        <dbReference type="RuleBase" id="RU368012"/>
    </source>
</evidence>
<keyword evidence="1" id="KW-0506">mRNA capping</keyword>
<protein>
    <recommendedName>
        <fullName evidence="1">Cap-specific mRNA (nucleoside-2'-O-)-methyltransferase 1</fullName>
        <ecNumber evidence="1">2.1.1.57</ecNumber>
    </recommendedName>
    <alternativeName>
        <fullName evidence="1">Cap1 2'O-ribose methyltransferase 1</fullName>
    </alternativeName>
</protein>
<dbReference type="Pfam" id="PF01728">
    <property type="entry name" value="FtsJ"/>
    <property type="match status" value="1"/>
</dbReference>
<feature type="region of interest" description="Disordered" evidence="2">
    <location>
        <begin position="1"/>
        <end position="64"/>
    </location>
</feature>
<evidence type="ECO:0000256" key="2">
    <source>
        <dbReference type="SAM" id="MobiDB-lite"/>
    </source>
</evidence>
<dbReference type="PANTHER" id="PTHR16121">
    <property type="entry name" value="CAP-SPECIFIC MRNA (NUCLEOSIDE-2'-O-)-METHYLTRANSFERASE 1-RELATED"/>
    <property type="match status" value="1"/>
</dbReference>
<dbReference type="PROSITE" id="PS50174">
    <property type="entry name" value="G_PATCH"/>
    <property type="match status" value="1"/>
</dbReference>
<evidence type="ECO:0000313" key="5">
    <source>
        <dbReference type="EMBL" id="KAB7505155.1"/>
    </source>
</evidence>
<reference evidence="5 6" key="1">
    <citation type="journal article" date="2019" name="PLoS Biol.">
        <title>Sex chromosomes control vertical transmission of feminizing Wolbachia symbionts in an isopod.</title>
        <authorList>
            <person name="Becking T."/>
            <person name="Chebbi M.A."/>
            <person name="Giraud I."/>
            <person name="Moumen B."/>
            <person name="Laverre T."/>
            <person name="Caubet Y."/>
            <person name="Peccoud J."/>
            <person name="Gilbert C."/>
            <person name="Cordaux R."/>
        </authorList>
    </citation>
    <scope>NUCLEOTIDE SEQUENCE [LARGE SCALE GENOMIC DNA]</scope>
    <source>
        <strain evidence="5">ANa2</strain>
        <tissue evidence="5">Whole body excluding digestive tract and cuticle</tissue>
    </source>
</reference>
<keyword evidence="1" id="KW-0507">mRNA processing</keyword>
<dbReference type="InterPro" id="IPR002877">
    <property type="entry name" value="RNA_MeTrfase_FtsJ_dom"/>
</dbReference>
<dbReference type="EC" id="2.1.1.57" evidence="1"/>
<dbReference type="Pfam" id="PF01585">
    <property type="entry name" value="G-patch"/>
    <property type="match status" value="1"/>
</dbReference>
<dbReference type="Gene3D" id="3.30.470.30">
    <property type="entry name" value="DNA ligase/mRNA capping enzyme"/>
    <property type="match status" value="1"/>
</dbReference>
<comment type="subcellular location">
    <subcellularLocation>
        <location evidence="1">Nucleus</location>
    </subcellularLocation>
</comment>
<dbReference type="OrthoDB" id="10251234at2759"/>
<feature type="domain" description="G-patch" evidence="3">
    <location>
        <begin position="66"/>
        <end position="112"/>
    </location>
</feature>
<dbReference type="InterPro" id="IPR050851">
    <property type="entry name" value="mRNA_Cap_2O-Ribose_MeTrfase"/>
</dbReference>
<dbReference type="PANTHER" id="PTHR16121:SF0">
    <property type="entry name" value="CAP-SPECIFIC MRNA (NUCLEOSIDE-2'-O-)-METHYLTRANSFERASE 1"/>
    <property type="match status" value="1"/>
</dbReference>
<dbReference type="GO" id="GO:0003676">
    <property type="term" value="F:nucleic acid binding"/>
    <property type="evidence" value="ECO:0007669"/>
    <property type="project" value="UniProtKB-UniRule"/>
</dbReference>
<dbReference type="GO" id="GO:0004483">
    <property type="term" value="F:methyltransferase cap1 activity"/>
    <property type="evidence" value="ECO:0007669"/>
    <property type="project" value="UniProtKB-UniRule"/>
</dbReference>
<proteinExistence type="predicted"/>
<gene>
    <name evidence="5" type="primary">cmtr1</name>
    <name evidence="5" type="ORF">Anas_11044</name>
</gene>
<dbReference type="InterPro" id="IPR025816">
    <property type="entry name" value="RrmJ-type_MeTrfase"/>
</dbReference>
<evidence type="ECO:0000259" key="4">
    <source>
        <dbReference type="PROSITE" id="PS51613"/>
    </source>
</evidence>
<organism evidence="5 6">
    <name type="scientific">Armadillidium nasatum</name>
    <dbReference type="NCBI Taxonomy" id="96803"/>
    <lineage>
        <taxon>Eukaryota</taxon>
        <taxon>Metazoa</taxon>
        <taxon>Ecdysozoa</taxon>
        <taxon>Arthropoda</taxon>
        <taxon>Crustacea</taxon>
        <taxon>Multicrustacea</taxon>
        <taxon>Malacostraca</taxon>
        <taxon>Eumalacostraca</taxon>
        <taxon>Peracarida</taxon>
        <taxon>Isopoda</taxon>
        <taxon>Oniscidea</taxon>
        <taxon>Crinocheta</taxon>
        <taxon>Armadillidiidae</taxon>
        <taxon>Armadillidium</taxon>
    </lineage>
</organism>
<dbReference type="GO" id="GO:0016556">
    <property type="term" value="P:mRNA modification"/>
    <property type="evidence" value="ECO:0007669"/>
    <property type="project" value="UniProtKB-UniRule"/>
</dbReference>
<name>A0A5N5TIM1_9CRUS</name>
<dbReference type="EMBL" id="SEYY01001692">
    <property type="protein sequence ID" value="KAB7505155.1"/>
    <property type="molecule type" value="Genomic_DNA"/>
</dbReference>
<dbReference type="SUPFAM" id="SSF56091">
    <property type="entry name" value="DNA ligase/mRNA capping enzyme, catalytic domain"/>
    <property type="match status" value="1"/>
</dbReference>
<comment type="caution">
    <text evidence="5">The sequence shown here is derived from an EMBL/GenBank/DDBJ whole genome shotgun (WGS) entry which is preliminary data.</text>
</comment>
<accession>A0A5N5TIM1</accession>
<comment type="catalytic activity">
    <reaction evidence="1">
        <text>a 5'-end (N(7)-methyl 5'-triphosphoguanosine)-ribonucleoside in mRNA + S-adenosyl-L-methionine = a 5'-end (N(7)-methyl 5'-triphosphoguanosine)-(2'-O-methyl-ribonucleoside) in mRNA + S-adenosyl-L-homocysteine + H(+)</text>
        <dbReference type="Rhea" id="RHEA:67020"/>
        <dbReference type="Rhea" id="RHEA-COMP:17167"/>
        <dbReference type="Rhea" id="RHEA-COMP:17168"/>
        <dbReference type="ChEBI" id="CHEBI:15378"/>
        <dbReference type="ChEBI" id="CHEBI:57856"/>
        <dbReference type="ChEBI" id="CHEBI:59789"/>
        <dbReference type="ChEBI" id="CHEBI:156461"/>
        <dbReference type="ChEBI" id="CHEBI:167609"/>
        <dbReference type="EC" id="2.1.1.57"/>
    </reaction>
</comment>
<evidence type="ECO:0000259" key="3">
    <source>
        <dbReference type="PROSITE" id="PS50174"/>
    </source>
</evidence>
<keyword evidence="1" id="KW-0949">S-adenosyl-L-methionine</keyword>
<evidence type="ECO:0000313" key="6">
    <source>
        <dbReference type="Proteomes" id="UP000326759"/>
    </source>
</evidence>
<keyword evidence="6" id="KW-1185">Reference proteome</keyword>
<dbReference type="GO" id="GO:0005634">
    <property type="term" value="C:nucleus"/>
    <property type="evidence" value="ECO:0007669"/>
    <property type="project" value="UniProtKB-SubCell"/>
</dbReference>
<dbReference type="InterPro" id="IPR000467">
    <property type="entry name" value="G_patch_dom"/>
</dbReference>
<dbReference type="Proteomes" id="UP000326759">
    <property type="component" value="Unassembled WGS sequence"/>
</dbReference>
<dbReference type="Gene3D" id="3.40.50.12760">
    <property type="match status" value="2"/>
</dbReference>
<feature type="compositionally biased region" description="Basic and acidic residues" evidence="2">
    <location>
        <begin position="36"/>
        <end position="45"/>
    </location>
</feature>
<comment type="function">
    <text evidence="1">S-adenosyl-L-methionine-dependent methyltransferase that mediates RNA cap1 2'-O-ribose methylation to the 5'-cap structure of RNAs. Methylates the ribose of the first nucleotide of a m(7)GpppG-capped mRNA to produce m(7)GpppNmp (cap1).</text>
</comment>
<sequence length="741" mass="84987">MNYRIEPHEKLCSEDDSDEERNDSSSLGFTNSKRKSLIDDNHEISFETSFQSEDNSKEENEEQIAFSSKAQKIMMNMGYEKGKGLGKFKQGIVAPILASNQRGRRGLGFIIEGLEPKNLKWDKSKEHIVVKEEVFWLPQSDDPSPDFQTLLSWVKEGAKKLDISDEIKFCHPKVLQQILSSKSVFDNLPDKELFKARSRSNPFETLGKLFFQNRAALKMANLDAVFDFMFTCPVDENGRSLVGPDELFYFADVCAAPGGFSEYVLWKRKNVSNGFCDAKGFGFTLKENDFKLHDFFAAPAEFFEPHYGINGNQGDGNIYVPSNISNFRSFVLKNTGGKGVHLMMADGGFSVEGEENIQEILSKQLYLCQFLVALGIVRAEFEKTSKKDVVEIVPLEVLQEDEEFYQYICDSNNVFGERQVVGLQKIKAFCQDPSLFEDQQATLRKDCLSFWQLPDRSRVAPERKDPKIKVNDLLSPALLEKLVNVPQDLNINNLANKIHSPYDFRFVFLASPKESTVKERGFFLGLGGPNIFIWNEKDDKRNWHRMDANFNFPPDTIVYGEIVLELRGELKAQRRVRSVHLIDGLVLNGFDVTNMHLVERHNYLKKFAMALNKESRNDLCTIRCKNLYKLEDIESVVKPPLIDWRVMKGANGAARRVYREAEAYEDEPVRYTIPSGIMLLKITQDPWMMAYSKSQKRKYCTSYCEGAFWWWNKGVQVLQIESSDPNQLHLKSLIEHIGETK</sequence>
<keyword evidence="1 5" id="KW-0808">Transferase</keyword>
<feature type="domain" description="RrmJ-type SAM-dependent 2'-O-MTase" evidence="4">
    <location>
        <begin position="210"/>
        <end position="378"/>
    </location>
</feature>
<dbReference type="PROSITE" id="PS51613">
    <property type="entry name" value="SAM_MT_RRMJ"/>
    <property type="match status" value="1"/>
</dbReference>
<keyword evidence="1" id="KW-0539">Nucleus</keyword>
<dbReference type="GO" id="GO:0005737">
    <property type="term" value="C:cytoplasm"/>
    <property type="evidence" value="ECO:0007669"/>
    <property type="project" value="TreeGrafter"/>
</dbReference>
<keyword evidence="1 5" id="KW-0489">Methyltransferase</keyword>
<dbReference type="GO" id="GO:0032259">
    <property type="term" value="P:methylation"/>
    <property type="evidence" value="ECO:0007669"/>
    <property type="project" value="UniProtKB-KW"/>
</dbReference>
<dbReference type="GO" id="GO:0006370">
    <property type="term" value="P:7-methylguanosine mRNA capping"/>
    <property type="evidence" value="ECO:0007669"/>
    <property type="project" value="UniProtKB-UniRule"/>
</dbReference>
<feature type="compositionally biased region" description="Basic and acidic residues" evidence="2">
    <location>
        <begin position="1"/>
        <end position="13"/>
    </location>
</feature>
<dbReference type="SMART" id="SM00443">
    <property type="entry name" value="G_patch"/>
    <property type="match status" value="1"/>
</dbReference>